<sequence>MGGLLRVSAGKRIALTFAGVCGVRLDTPLGRPVRLAVWAGAGVACWLADRSWIRSGGQSATVLREVSVWYAAGAWLFYFGGLCLVLGTPVRQSLVSRFGENRAQLGFEAVLGATFLTHSYAQSAVMYSFGGGFPRFVPVWVTASVGVTLMLIGGTFKFWAAHRAGLGTYYLSDMFLARPSASGLITDGPYRWFKNPMYGIGSLCGYGAATLFRSGAGLVCVAAFQVGIYAFYFAVERKFVNRIYRGGSAVLVRGGPDPDEA</sequence>
<accession>A0ABW7TCP7</accession>
<keyword evidence="4 5" id="KW-0472">Membrane</keyword>
<keyword evidence="3 5" id="KW-1133">Transmembrane helix</keyword>
<evidence type="ECO:0000313" key="6">
    <source>
        <dbReference type="EMBL" id="MFI0915315.1"/>
    </source>
</evidence>
<dbReference type="GO" id="GO:0032259">
    <property type="term" value="P:methylation"/>
    <property type="evidence" value="ECO:0007669"/>
    <property type="project" value="UniProtKB-KW"/>
</dbReference>
<dbReference type="Gene3D" id="1.20.120.1630">
    <property type="match status" value="1"/>
</dbReference>
<dbReference type="EC" id="2.1.1.-" evidence="6"/>
<feature type="transmembrane region" description="Helical" evidence="5">
    <location>
        <begin position="68"/>
        <end position="87"/>
    </location>
</feature>
<dbReference type="RefSeq" id="WP_397614902.1">
    <property type="nucleotide sequence ID" value="NZ_JBIRRB010000020.1"/>
</dbReference>
<comment type="caution">
    <text evidence="6">The sequence shown here is derived from an EMBL/GenBank/DDBJ whole genome shotgun (WGS) entry which is preliminary data.</text>
</comment>
<keyword evidence="6" id="KW-0808">Transferase</keyword>
<keyword evidence="2 5" id="KW-0812">Transmembrane</keyword>
<evidence type="ECO:0000256" key="1">
    <source>
        <dbReference type="ARBA" id="ARBA00004127"/>
    </source>
</evidence>
<evidence type="ECO:0000256" key="4">
    <source>
        <dbReference type="ARBA" id="ARBA00023136"/>
    </source>
</evidence>
<evidence type="ECO:0000313" key="7">
    <source>
        <dbReference type="Proteomes" id="UP001611162"/>
    </source>
</evidence>
<evidence type="ECO:0000256" key="3">
    <source>
        <dbReference type="ARBA" id="ARBA00022989"/>
    </source>
</evidence>
<dbReference type="GO" id="GO:0008168">
    <property type="term" value="F:methyltransferase activity"/>
    <property type="evidence" value="ECO:0007669"/>
    <property type="project" value="UniProtKB-KW"/>
</dbReference>
<feature type="transmembrane region" description="Helical" evidence="5">
    <location>
        <begin position="136"/>
        <end position="160"/>
    </location>
</feature>
<comment type="subcellular location">
    <subcellularLocation>
        <location evidence="1">Endomembrane system</location>
        <topology evidence="1">Multi-pass membrane protein</topology>
    </subcellularLocation>
</comment>
<dbReference type="Pfam" id="PF04191">
    <property type="entry name" value="PEMT"/>
    <property type="match status" value="1"/>
</dbReference>
<reference evidence="6 7" key="1">
    <citation type="submission" date="2024-10" db="EMBL/GenBank/DDBJ databases">
        <title>The Natural Products Discovery Center: Release of the First 8490 Sequenced Strains for Exploring Actinobacteria Biosynthetic Diversity.</title>
        <authorList>
            <person name="Kalkreuter E."/>
            <person name="Kautsar S.A."/>
            <person name="Yang D."/>
            <person name="Bader C.D."/>
            <person name="Teijaro C.N."/>
            <person name="Fluegel L."/>
            <person name="Davis C.M."/>
            <person name="Simpson J.R."/>
            <person name="Lauterbach L."/>
            <person name="Steele A.D."/>
            <person name="Gui C."/>
            <person name="Meng S."/>
            <person name="Li G."/>
            <person name="Viehrig K."/>
            <person name="Ye F."/>
            <person name="Su P."/>
            <person name="Kiefer A.F."/>
            <person name="Nichols A."/>
            <person name="Cepeda A.J."/>
            <person name="Yan W."/>
            <person name="Fan B."/>
            <person name="Jiang Y."/>
            <person name="Adhikari A."/>
            <person name="Zheng C.-J."/>
            <person name="Schuster L."/>
            <person name="Cowan T.M."/>
            <person name="Smanski M.J."/>
            <person name="Chevrette M.G."/>
            <person name="De Carvalho L.P.S."/>
            <person name="Shen B."/>
        </authorList>
    </citation>
    <scope>NUCLEOTIDE SEQUENCE [LARGE SCALE GENOMIC DNA]</scope>
    <source>
        <strain evidence="6 7">NPDC020979</strain>
    </source>
</reference>
<keyword evidence="6" id="KW-0489">Methyltransferase</keyword>
<dbReference type="InterPro" id="IPR007318">
    <property type="entry name" value="Phopholipid_MeTrfase"/>
</dbReference>
<protein>
    <submittedName>
        <fullName evidence="6">PEMT/PEM2 family methyltransferase</fullName>
        <ecNumber evidence="6">2.1.1.-</ecNumber>
    </submittedName>
</protein>
<evidence type="ECO:0000256" key="5">
    <source>
        <dbReference type="SAM" id="Phobius"/>
    </source>
</evidence>
<evidence type="ECO:0000256" key="2">
    <source>
        <dbReference type="ARBA" id="ARBA00022692"/>
    </source>
</evidence>
<dbReference type="Proteomes" id="UP001611162">
    <property type="component" value="Unassembled WGS sequence"/>
</dbReference>
<keyword evidence="7" id="KW-1185">Reference proteome</keyword>
<name>A0ABW7TCP7_9ACTN</name>
<gene>
    <name evidence="6" type="ORF">ACH4TF_33515</name>
</gene>
<organism evidence="6 7">
    <name type="scientific">Streptomyces abikoensis</name>
    <dbReference type="NCBI Taxonomy" id="97398"/>
    <lineage>
        <taxon>Bacteria</taxon>
        <taxon>Bacillati</taxon>
        <taxon>Actinomycetota</taxon>
        <taxon>Actinomycetes</taxon>
        <taxon>Kitasatosporales</taxon>
        <taxon>Streptomycetaceae</taxon>
        <taxon>Streptomyces</taxon>
    </lineage>
</organism>
<proteinExistence type="predicted"/>
<dbReference type="EMBL" id="JBIRRB010000020">
    <property type="protein sequence ID" value="MFI0915315.1"/>
    <property type="molecule type" value="Genomic_DNA"/>
</dbReference>
<feature type="transmembrane region" description="Helical" evidence="5">
    <location>
        <begin position="215"/>
        <end position="235"/>
    </location>
</feature>